<dbReference type="AlphaFoldDB" id="A0A1V0UW78"/>
<organism evidence="2 3">
    <name type="scientific">Paenibacillus larvae subsp. pulvifaciens</name>
    <dbReference type="NCBI Taxonomy" id="1477"/>
    <lineage>
        <taxon>Bacteria</taxon>
        <taxon>Bacillati</taxon>
        <taxon>Bacillota</taxon>
        <taxon>Bacilli</taxon>
        <taxon>Bacillales</taxon>
        <taxon>Paenibacillaceae</taxon>
        <taxon>Paenibacillus</taxon>
    </lineage>
</organism>
<dbReference type="PANTHER" id="PTHR33360:SF2">
    <property type="entry name" value="TRANSPOSASE FOR INSERTION SEQUENCE ELEMENT IS200"/>
    <property type="match status" value="1"/>
</dbReference>
<dbReference type="Pfam" id="PF01797">
    <property type="entry name" value="Y1_Tnp"/>
    <property type="match status" value="1"/>
</dbReference>
<proteinExistence type="predicted"/>
<dbReference type="NCBIfam" id="NF033573">
    <property type="entry name" value="transpos_IS200"/>
    <property type="match status" value="1"/>
</dbReference>
<dbReference type="SMART" id="SM01321">
    <property type="entry name" value="Y1_Tnp"/>
    <property type="match status" value="1"/>
</dbReference>
<evidence type="ECO:0000313" key="3">
    <source>
        <dbReference type="Proteomes" id="UP000192727"/>
    </source>
</evidence>
<evidence type="ECO:0000313" key="2">
    <source>
        <dbReference type="EMBL" id="ARF69150.1"/>
    </source>
</evidence>
<protein>
    <submittedName>
        <fullName evidence="2">IS200/IS605 family transposase</fullName>
    </submittedName>
</protein>
<feature type="domain" description="Transposase IS200-like" evidence="1">
    <location>
        <begin position="11"/>
        <end position="127"/>
    </location>
</feature>
<dbReference type="GO" id="GO:0004803">
    <property type="term" value="F:transposase activity"/>
    <property type="evidence" value="ECO:0007669"/>
    <property type="project" value="InterPro"/>
</dbReference>
<accession>A0A1V0UW78</accession>
<dbReference type="Gene3D" id="3.30.70.1290">
    <property type="entry name" value="Transposase IS200-like"/>
    <property type="match status" value="1"/>
</dbReference>
<sequence length="131" mass="15388">MQEYRRTATTVSLIYYHFVFCPRYRRKVLVKQVEIRFKELLAEICHQNSWFIVAMEVMPDHVHLFLNGLPTDSPSDVMAKVKGVTSRILRQEFKHLAHLPSLWTRSFFVSTAGNVSSETVKRYAQEQKKRG</sequence>
<dbReference type="GO" id="GO:0003677">
    <property type="term" value="F:DNA binding"/>
    <property type="evidence" value="ECO:0007669"/>
    <property type="project" value="InterPro"/>
</dbReference>
<gene>
    <name evidence="2" type="ORF">B7C51_17035</name>
</gene>
<dbReference type="InterPro" id="IPR002686">
    <property type="entry name" value="Transposase_17"/>
</dbReference>
<evidence type="ECO:0000259" key="1">
    <source>
        <dbReference type="SMART" id="SM01321"/>
    </source>
</evidence>
<name>A0A1V0UW78_9BACL</name>
<dbReference type="PANTHER" id="PTHR33360">
    <property type="entry name" value="TRANSPOSASE FOR INSERTION SEQUENCE ELEMENT IS200"/>
    <property type="match status" value="1"/>
</dbReference>
<dbReference type="InterPro" id="IPR036515">
    <property type="entry name" value="Transposase_17_sf"/>
</dbReference>
<dbReference type="Proteomes" id="UP000192727">
    <property type="component" value="Chromosome"/>
</dbReference>
<dbReference type="RefSeq" id="WP_083040942.1">
    <property type="nucleotide sequence ID" value="NZ_CP020557.1"/>
</dbReference>
<reference evidence="2 3" key="1">
    <citation type="submission" date="2017-03" db="EMBL/GenBank/DDBJ databases">
        <title>Paenibacillus larvae genome sequencing.</title>
        <authorList>
            <person name="Dingman D.W."/>
        </authorList>
    </citation>
    <scope>NUCLEOTIDE SEQUENCE [LARGE SCALE GENOMIC DNA]</scope>
    <source>
        <strain evidence="2 3">SAG 10367</strain>
    </source>
</reference>
<dbReference type="EMBL" id="CP020557">
    <property type="protein sequence ID" value="ARF69150.1"/>
    <property type="molecule type" value="Genomic_DNA"/>
</dbReference>
<dbReference type="GO" id="GO:0006313">
    <property type="term" value="P:DNA transposition"/>
    <property type="evidence" value="ECO:0007669"/>
    <property type="project" value="InterPro"/>
</dbReference>
<dbReference type="SUPFAM" id="SSF143422">
    <property type="entry name" value="Transposase IS200-like"/>
    <property type="match status" value="1"/>
</dbReference>